<evidence type="ECO:0000256" key="2">
    <source>
        <dbReference type="ARBA" id="ARBA00007375"/>
    </source>
</evidence>
<dbReference type="RefSeq" id="WP_289725609.1">
    <property type="nucleotide sequence ID" value="NZ_JAUDUY010000007.1"/>
</dbReference>
<evidence type="ECO:0000256" key="6">
    <source>
        <dbReference type="SAM" id="Phobius"/>
    </source>
</evidence>
<evidence type="ECO:0000256" key="5">
    <source>
        <dbReference type="ARBA" id="ARBA00023136"/>
    </source>
</evidence>
<keyword evidence="8" id="KW-1185">Reference proteome</keyword>
<evidence type="ECO:0000313" key="7">
    <source>
        <dbReference type="EMBL" id="MDM9632244.1"/>
    </source>
</evidence>
<feature type="transmembrane region" description="Helical" evidence="6">
    <location>
        <begin position="82"/>
        <end position="101"/>
    </location>
</feature>
<comment type="similarity">
    <text evidence="2">Belongs to the TMEM86 family.</text>
</comment>
<dbReference type="Pfam" id="PF07947">
    <property type="entry name" value="YhhN"/>
    <property type="match status" value="1"/>
</dbReference>
<keyword evidence="3 6" id="KW-0812">Transmembrane</keyword>
<feature type="transmembrane region" description="Helical" evidence="6">
    <location>
        <begin position="135"/>
        <end position="155"/>
    </location>
</feature>
<feature type="transmembrane region" description="Helical" evidence="6">
    <location>
        <begin position="58"/>
        <end position="76"/>
    </location>
</feature>
<dbReference type="InterPro" id="IPR012506">
    <property type="entry name" value="TMEM86B-like"/>
</dbReference>
<feature type="transmembrane region" description="Helical" evidence="6">
    <location>
        <begin position="167"/>
        <end position="189"/>
    </location>
</feature>
<protein>
    <submittedName>
        <fullName evidence="7">Lysoplasmalogenase</fullName>
    </submittedName>
</protein>
<proteinExistence type="inferred from homology"/>
<gene>
    <name evidence="7" type="ORF">QU605_12230</name>
</gene>
<name>A0ABT7WHG1_9FLAO</name>
<reference evidence="7" key="1">
    <citation type="submission" date="2023-06" db="EMBL/GenBank/DDBJ databases">
        <title>Robiginitalea aurantiacus sp. nov. and Algoriphagus sediminis sp. nov., isolated from coastal sediment.</title>
        <authorList>
            <person name="Zhou Z.Y."/>
            <person name="An J."/>
            <person name="Jia Y.W."/>
            <person name="Du Z.J."/>
        </authorList>
    </citation>
    <scope>NUCLEOTIDE SEQUENCE</scope>
    <source>
        <strain evidence="7">M39</strain>
    </source>
</reference>
<comment type="subcellular location">
    <subcellularLocation>
        <location evidence="1">Membrane</location>
        <topology evidence="1">Multi-pass membrane protein</topology>
    </subcellularLocation>
</comment>
<comment type="caution">
    <text evidence="7">The sequence shown here is derived from an EMBL/GenBank/DDBJ whole genome shotgun (WGS) entry which is preliminary data.</text>
</comment>
<feature type="transmembrane region" description="Helical" evidence="6">
    <location>
        <begin position="108"/>
        <end position="129"/>
    </location>
</feature>
<dbReference type="EMBL" id="JAUDUY010000007">
    <property type="protein sequence ID" value="MDM9632244.1"/>
    <property type="molecule type" value="Genomic_DNA"/>
</dbReference>
<evidence type="ECO:0000256" key="4">
    <source>
        <dbReference type="ARBA" id="ARBA00022989"/>
    </source>
</evidence>
<evidence type="ECO:0000313" key="8">
    <source>
        <dbReference type="Proteomes" id="UP001174839"/>
    </source>
</evidence>
<accession>A0ABT7WHG1</accession>
<evidence type="ECO:0000256" key="1">
    <source>
        <dbReference type="ARBA" id="ARBA00004141"/>
    </source>
</evidence>
<keyword evidence="4 6" id="KW-1133">Transmembrane helix</keyword>
<keyword evidence="5 6" id="KW-0472">Membrane</keyword>
<dbReference type="Proteomes" id="UP001174839">
    <property type="component" value="Unassembled WGS sequence"/>
</dbReference>
<evidence type="ECO:0000256" key="3">
    <source>
        <dbReference type="ARBA" id="ARBA00022692"/>
    </source>
</evidence>
<organism evidence="7 8">
    <name type="scientific">Robiginitalea aurantiaca</name>
    <dbReference type="NCBI Taxonomy" id="3056915"/>
    <lineage>
        <taxon>Bacteria</taxon>
        <taxon>Pseudomonadati</taxon>
        <taxon>Bacteroidota</taxon>
        <taxon>Flavobacteriia</taxon>
        <taxon>Flavobacteriales</taxon>
        <taxon>Flavobacteriaceae</taxon>
        <taxon>Robiginitalea</taxon>
    </lineage>
</organism>
<dbReference type="PANTHER" id="PTHR31885:SF6">
    <property type="entry name" value="GH04784P"/>
    <property type="match status" value="1"/>
</dbReference>
<sequence>MNPKFRELIYALLGLQVVSSLLALSNGEFLFKSGSAGIGALILLLFSSKKRFGTPDLWMLIGAFVFSIVGDFFLSTRDGDTMRFVYGIFFFLLAHIGYLNYSLYQGKIHWGVTALFCGGYLIFFFTSLYPAISDVVLLWAALAYLFVSCFSLGTAWGIRLSGWAKRWYVFGIVLILFSDTLIAIAEFMANDRWDFLVLPTYYLAHIVITWSIWQRFQSPGAVT</sequence>
<feature type="transmembrane region" description="Helical" evidence="6">
    <location>
        <begin position="29"/>
        <end position="46"/>
    </location>
</feature>
<dbReference type="PANTHER" id="PTHR31885">
    <property type="entry name" value="GH04784P"/>
    <property type="match status" value="1"/>
</dbReference>